<dbReference type="EMBL" id="CP048833">
    <property type="protein sequence ID" value="QJP08727.1"/>
    <property type="molecule type" value="Genomic_DNA"/>
</dbReference>
<keyword evidence="5 6" id="KW-0472">Membrane</keyword>
<feature type="transmembrane region" description="Helical" evidence="6">
    <location>
        <begin position="324"/>
        <end position="342"/>
    </location>
</feature>
<dbReference type="Proteomes" id="UP000502549">
    <property type="component" value="Chromosome"/>
</dbReference>
<feature type="transmembrane region" description="Helical" evidence="6">
    <location>
        <begin position="61"/>
        <end position="80"/>
    </location>
</feature>
<evidence type="ECO:0000256" key="5">
    <source>
        <dbReference type="ARBA" id="ARBA00023136"/>
    </source>
</evidence>
<dbReference type="InterPro" id="IPR004680">
    <property type="entry name" value="Cit_transptr-like_dom"/>
</dbReference>
<feature type="transmembrane region" description="Helical" evidence="6">
    <location>
        <begin position="377"/>
        <end position="397"/>
    </location>
</feature>
<evidence type="ECO:0000256" key="4">
    <source>
        <dbReference type="ARBA" id="ARBA00022989"/>
    </source>
</evidence>
<organism evidence="8 9">
    <name type="scientific">Pseudomonas multiresinivorans</name>
    <dbReference type="NCBI Taxonomy" id="95301"/>
    <lineage>
        <taxon>Bacteria</taxon>
        <taxon>Pseudomonadati</taxon>
        <taxon>Pseudomonadota</taxon>
        <taxon>Gammaproteobacteria</taxon>
        <taxon>Pseudomonadales</taxon>
        <taxon>Pseudomonadaceae</taxon>
        <taxon>Pseudomonas</taxon>
    </lineage>
</organism>
<feature type="transmembrane region" description="Helical" evidence="6">
    <location>
        <begin position="138"/>
        <end position="158"/>
    </location>
</feature>
<dbReference type="Pfam" id="PF03600">
    <property type="entry name" value="CitMHS"/>
    <property type="match status" value="1"/>
</dbReference>
<feature type="transmembrane region" description="Helical" evidence="6">
    <location>
        <begin position="409"/>
        <end position="430"/>
    </location>
</feature>
<evidence type="ECO:0000313" key="9">
    <source>
        <dbReference type="Proteomes" id="UP000502549"/>
    </source>
</evidence>
<dbReference type="GO" id="GO:0005886">
    <property type="term" value="C:plasma membrane"/>
    <property type="evidence" value="ECO:0007669"/>
    <property type="project" value="TreeGrafter"/>
</dbReference>
<gene>
    <name evidence="8" type="ORF">G4G71_12875</name>
</gene>
<comment type="subcellular location">
    <subcellularLocation>
        <location evidence="1">Membrane</location>
        <topology evidence="1">Multi-pass membrane protein</topology>
    </subcellularLocation>
</comment>
<feature type="domain" description="Citrate transporter-like" evidence="7">
    <location>
        <begin position="15"/>
        <end position="377"/>
    </location>
</feature>
<dbReference type="KEGG" id="pmui:G4G71_12875"/>
<protein>
    <submittedName>
        <fullName evidence="8">Citrate transporter</fullName>
    </submittedName>
</protein>
<name>A0A7Z3BKR7_9PSED</name>
<dbReference type="NCBIfam" id="TIGR00784">
    <property type="entry name" value="citMHS"/>
    <property type="match status" value="1"/>
</dbReference>
<feature type="transmembrane region" description="Helical" evidence="6">
    <location>
        <begin position="231"/>
        <end position="249"/>
    </location>
</feature>
<keyword evidence="3 6" id="KW-0812">Transmembrane</keyword>
<proteinExistence type="predicted"/>
<sequence length="431" mass="45613">MNMAWVGFAMVLTFMYLIMSQRLSAVVALILVPVCFAVACGFGPQTGVMVLDGVRQLAPTALMLMFAILFFSIMYDAGLFEPAVRRIVRAVGNDPLRVSVGTAALSALISLDGDGSTTVLVVVTSMLPVYRRLGMNPLIIATLVLLTNTSVNLVPWGGPTARAASALHVDAMQVFHGLIPTMFAGIAFAFLAAVWFGLKERRRLGWTPESGAGNLSEEILAEVRDTHRPKLFWVNLALTVGLVVSMVLGLGPLPVLMMVAFALALLINYPSLDQQKARIAAHAENVLNVLALIFAAGAFTGILAGTGMVDAMSGKFLAVVPESAGPYLSLITAFASLPFTFFMSNDAFYFGILPVLAKSAAQYGIDPILVARASVLGLPVHALSPLVAAGYLMSGLLKVEVGALQRFSLKWAICSSFVLIAAALVSGAIFS</sequence>
<feature type="transmembrane region" description="Helical" evidence="6">
    <location>
        <begin position="285"/>
        <end position="304"/>
    </location>
</feature>
<dbReference type="PANTHER" id="PTHR30354">
    <property type="entry name" value="GNT FAMILY GLUCONATE TRANSPORTER"/>
    <property type="match status" value="1"/>
</dbReference>
<evidence type="ECO:0000256" key="2">
    <source>
        <dbReference type="ARBA" id="ARBA00022448"/>
    </source>
</evidence>
<reference evidence="8 9" key="1">
    <citation type="submission" date="2020-02" db="EMBL/GenBank/DDBJ databases">
        <title>Complete genome sequence of Pseudomonas multiresinivorans ORNL1.</title>
        <authorList>
            <person name="Podar M."/>
        </authorList>
    </citation>
    <scope>NUCLEOTIDE SEQUENCE [LARGE SCALE GENOMIC DNA]</scope>
    <source>
        <strain evidence="9">populi</strain>
    </source>
</reference>
<evidence type="ECO:0000256" key="1">
    <source>
        <dbReference type="ARBA" id="ARBA00004141"/>
    </source>
</evidence>
<dbReference type="GO" id="GO:0015128">
    <property type="term" value="F:gluconate transmembrane transporter activity"/>
    <property type="evidence" value="ECO:0007669"/>
    <property type="project" value="InterPro"/>
</dbReference>
<feature type="transmembrane region" description="Helical" evidence="6">
    <location>
        <begin position="255"/>
        <end position="273"/>
    </location>
</feature>
<evidence type="ECO:0000259" key="7">
    <source>
        <dbReference type="Pfam" id="PF03600"/>
    </source>
</evidence>
<keyword evidence="9" id="KW-1185">Reference proteome</keyword>
<keyword evidence="4 6" id="KW-1133">Transmembrane helix</keyword>
<dbReference type="InterPro" id="IPR003474">
    <property type="entry name" value="Glcn_transporter"/>
</dbReference>
<keyword evidence="2" id="KW-0813">Transport</keyword>
<dbReference type="RefSeq" id="WP_169938101.1">
    <property type="nucleotide sequence ID" value="NZ_CP048833.1"/>
</dbReference>
<dbReference type="PANTHER" id="PTHR30354:SF26">
    <property type="entry name" value="TRANSPORTER, PUTATIVE-RELATED"/>
    <property type="match status" value="1"/>
</dbReference>
<evidence type="ECO:0000256" key="6">
    <source>
        <dbReference type="SAM" id="Phobius"/>
    </source>
</evidence>
<evidence type="ECO:0000256" key="3">
    <source>
        <dbReference type="ARBA" id="ARBA00022692"/>
    </source>
</evidence>
<dbReference type="InterPro" id="IPR014738">
    <property type="entry name" value="Citrate_transporter"/>
</dbReference>
<dbReference type="AlphaFoldDB" id="A0A7Z3BKR7"/>
<feature type="transmembrane region" description="Helical" evidence="6">
    <location>
        <begin position="178"/>
        <end position="198"/>
    </location>
</feature>
<accession>A0A7Z3BKR7</accession>
<evidence type="ECO:0000313" key="8">
    <source>
        <dbReference type="EMBL" id="QJP08727.1"/>
    </source>
</evidence>
<dbReference type="GO" id="GO:0015137">
    <property type="term" value="F:citrate transmembrane transporter activity"/>
    <property type="evidence" value="ECO:0007669"/>
    <property type="project" value="InterPro"/>
</dbReference>